<dbReference type="Gene3D" id="2.40.50.140">
    <property type="entry name" value="Nucleic acid-binding proteins"/>
    <property type="match status" value="1"/>
</dbReference>
<dbReference type="PIRSF" id="PIRSF002070">
    <property type="entry name" value="SSB"/>
    <property type="match status" value="1"/>
</dbReference>
<feature type="compositionally biased region" description="Pro residues" evidence="4">
    <location>
        <begin position="145"/>
        <end position="162"/>
    </location>
</feature>
<reference evidence="5 6" key="1">
    <citation type="journal article" date="2015" name="Nature">
        <title>rRNA introns, odd ribosomes, and small enigmatic genomes across a large radiation of phyla.</title>
        <authorList>
            <person name="Brown C.T."/>
            <person name="Hug L.A."/>
            <person name="Thomas B.C."/>
            <person name="Sharon I."/>
            <person name="Castelle C.J."/>
            <person name="Singh A."/>
            <person name="Wilkins M.J."/>
            <person name="Williams K.H."/>
            <person name="Banfield J.F."/>
        </authorList>
    </citation>
    <scope>NUCLEOTIDE SEQUENCE [LARGE SCALE GENOMIC DNA]</scope>
</reference>
<dbReference type="SUPFAM" id="SSF50249">
    <property type="entry name" value="Nucleic acid-binding proteins"/>
    <property type="match status" value="1"/>
</dbReference>
<dbReference type="PROSITE" id="PS50935">
    <property type="entry name" value="SSB"/>
    <property type="match status" value="1"/>
</dbReference>
<evidence type="ECO:0000256" key="2">
    <source>
        <dbReference type="HAMAP-Rule" id="MF_00984"/>
    </source>
</evidence>
<feature type="region of interest" description="Disordered" evidence="4">
    <location>
        <begin position="122"/>
        <end position="175"/>
    </location>
</feature>
<accession>A0A0G0L6C8</accession>
<name>A0A0G0L6C8_9BACT</name>
<comment type="caution">
    <text evidence="2">Lacks conserved residue(s) required for the propagation of feature annotation.</text>
</comment>
<comment type="subunit">
    <text evidence="2">Homotetramer.</text>
</comment>
<dbReference type="InterPro" id="IPR011344">
    <property type="entry name" value="ssDNA-bd"/>
</dbReference>
<evidence type="ECO:0000313" key="5">
    <source>
        <dbReference type="EMBL" id="KKQ86577.1"/>
    </source>
</evidence>
<dbReference type="EMBL" id="LBVO01000067">
    <property type="protein sequence ID" value="KKQ86577.1"/>
    <property type="molecule type" value="Genomic_DNA"/>
</dbReference>
<evidence type="ECO:0000313" key="6">
    <source>
        <dbReference type="Proteomes" id="UP000033934"/>
    </source>
</evidence>
<dbReference type="Pfam" id="PF00436">
    <property type="entry name" value="SSB"/>
    <property type="match status" value="1"/>
</dbReference>
<sequence length="175" mass="19048">MFNLNRVEVIGNLTRDPELRYTPNGQAVASFAIATNRRYRDQANNWVDSPPEYHEVVIWGKMGEGANQVLRKGVRIFAAGRLQTRSWEAPDGTKRYKTELIADTLIGPDQISKAAYSGEFSGATVPQAQPVQSSPSPDSNIPASPSSPPSSPTSPPAQPSSPPTEDEINIEDIPF</sequence>
<keyword evidence="1 2" id="KW-0238">DNA-binding</keyword>
<dbReference type="NCBIfam" id="TIGR00621">
    <property type="entry name" value="ssb"/>
    <property type="match status" value="1"/>
</dbReference>
<dbReference type="HAMAP" id="MF_00984">
    <property type="entry name" value="SSB"/>
    <property type="match status" value="1"/>
</dbReference>
<dbReference type="InterPro" id="IPR000424">
    <property type="entry name" value="Primosome_PriB/ssb"/>
</dbReference>
<dbReference type="AlphaFoldDB" id="A0A0G0L6C8"/>
<gene>
    <name evidence="5" type="ORF">UT11_C0067G0004</name>
</gene>
<dbReference type="PANTHER" id="PTHR10302">
    <property type="entry name" value="SINGLE-STRANDED DNA-BINDING PROTEIN"/>
    <property type="match status" value="1"/>
</dbReference>
<dbReference type="InterPro" id="IPR012340">
    <property type="entry name" value="NA-bd_OB-fold"/>
</dbReference>
<dbReference type="PANTHER" id="PTHR10302:SF27">
    <property type="entry name" value="SINGLE-STRANDED DNA-BINDING PROTEIN"/>
    <property type="match status" value="1"/>
</dbReference>
<protein>
    <recommendedName>
        <fullName evidence="2 3">Single-stranded DNA-binding protein</fullName>
        <shortName evidence="2">SSB</shortName>
    </recommendedName>
</protein>
<dbReference type="GO" id="GO:0006260">
    <property type="term" value="P:DNA replication"/>
    <property type="evidence" value="ECO:0007669"/>
    <property type="project" value="InterPro"/>
</dbReference>
<organism evidence="5 6">
    <name type="scientific">Berkelbacteria bacterium GW2011_GWA2_38_9</name>
    <dbReference type="NCBI Taxonomy" id="1618334"/>
    <lineage>
        <taxon>Bacteria</taxon>
        <taxon>Candidatus Berkelbacteria</taxon>
    </lineage>
</organism>
<evidence type="ECO:0000256" key="1">
    <source>
        <dbReference type="ARBA" id="ARBA00023125"/>
    </source>
</evidence>
<dbReference type="GO" id="GO:0009295">
    <property type="term" value="C:nucleoid"/>
    <property type="evidence" value="ECO:0007669"/>
    <property type="project" value="TreeGrafter"/>
</dbReference>
<feature type="compositionally biased region" description="Low complexity" evidence="4">
    <location>
        <begin position="126"/>
        <end position="144"/>
    </location>
</feature>
<dbReference type="PATRIC" id="fig|1618334.3.peg.835"/>
<evidence type="ECO:0000256" key="4">
    <source>
        <dbReference type="SAM" id="MobiDB-lite"/>
    </source>
</evidence>
<dbReference type="GO" id="GO:0003697">
    <property type="term" value="F:single-stranded DNA binding"/>
    <property type="evidence" value="ECO:0007669"/>
    <property type="project" value="UniProtKB-UniRule"/>
</dbReference>
<comment type="caution">
    <text evidence="5">The sequence shown here is derived from an EMBL/GenBank/DDBJ whole genome shotgun (WGS) entry which is preliminary data.</text>
</comment>
<proteinExistence type="inferred from homology"/>
<feature type="compositionally biased region" description="Acidic residues" evidence="4">
    <location>
        <begin position="164"/>
        <end position="175"/>
    </location>
</feature>
<dbReference type="CDD" id="cd04496">
    <property type="entry name" value="SSB_OBF"/>
    <property type="match status" value="1"/>
</dbReference>
<dbReference type="Proteomes" id="UP000033934">
    <property type="component" value="Unassembled WGS sequence"/>
</dbReference>
<evidence type="ECO:0000256" key="3">
    <source>
        <dbReference type="PIRNR" id="PIRNR002070"/>
    </source>
</evidence>